<name>A0A563VTT5_9CYAN</name>
<reference evidence="2 3" key="1">
    <citation type="submission" date="2019-01" db="EMBL/GenBank/DDBJ databases">
        <authorList>
            <person name="Brito A."/>
        </authorList>
    </citation>
    <scope>NUCLEOTIDE SEQUENCE [LARGE SCALE GENOMIC DNA]</scope>
    <source>
        <strain evidence="2">1</strain>
    </source>
</reference>
<dbReference type="AlphaFoldDB" id="A0A563VTT5"/>
<dbReference type="PANTHER" id="PTHR36558:SF1">
    <property type="entry name" value="RESTRICTION ENDONUCLEASE DOMAIN-CONTAINING PROTEIN-RELATED"/>
    <property type="match status" value="1"/>
</dbReference>
<dbReference type="Pfam" id="PF05685">
    <property type="entry name" value="Uma2"/>
    <property type="match status" value="1"/>
</dbReference>
<evidence type="ECO:0000259" key="1">
    <source>
        <dbReference type="Pfam" id="PF05685"/>
    </source>
</evidence>
<evidence type="ECO:0000313" key="2">
    <source>
        <dbReference type="EMBL" id="VEP14818.1"/>
    </source>
</evidence>
<dbReference type="PANTHER" id="PTHR36558">
    <property type="entry name" value="GLR1098 PROTEIN"/>
    <property type="match status" value="1"/>
</dbReference>
<evidence type="ECO:0000313" key="3">
    <source>
        <dbReference type="Proteomes" id="UP000320055"/>
    </source>
</evidence>
<sequence length="87" mass="10602">MIAEVLSKSTQNYDRRQKFLAYRTIDTFQEYILIDRYRVYIEHYLKTASNQWLLSEYSDRNITLTINKINTKINIFVKIENIEFADR</sequence>
<dbReference type="InterPro" id="IPR008538">
    <property type="entry name" value="Uma2"/>
</dbReference>
<dbReference type="CDD" id="cd06260">
    <property type="entry name" value="DUF820-like"/>
    <property type="match status" value="1"/>
</dbReference>
<dbReference type="InterPro" id="IPR012296">
    <property type="entry name" value="Nuclease_put_TT1808"/>
</dbReference>
<dbReference type="SUPFAM" id="SSF52980">
    <property type="entry name" value="Restriction endonuclease-like"/>
    <property type="match status" value="1"/>
</dbReference>
<feature type="domain" description="Putative restriction endonuclease" evidence="1">
    <location>
        <begin position="2"/>
        <end position="65"/>
    </location>
</feature>
<dbReference type="EMBL" id="CAACVJ010000212">
    <property type="protein sequence ID" value="VEP14818.1"/>
    <property type="molecule type" value="Genomic_DNA"/>
</dbReference>
<protein>
    <recommendedName>
        <fullName evidence="1">Putative restriction endonuclease domain-containing protein</fullName>
    </recommendedName>
</protein>
<dbReference type="Gene3D" id="3.90.1570.10">
    <property type="entry name" value="tt1808, chain A"/>
    <property type="match status" value="1"/>
</dbReference>
<dbReference type="InterPro" id="IPR011335">
    <property type="entry name" value="Restrct_endonuc-II-like"/>
</dbReference>
<organism evidence="2 3">
    <name type="scientific">Hyella patelloides LEGE 07179</name>
    <dbReference type="NCBI Taxonomy" id="945734"/>
    <lineage>
        <taxon>Bacteria</taxon>
        <taxon>Bacillati</taxon>
        <taxon>Cyanobacteriota</taxon>
        <taxon>Cyanophyceae</taxon>
        <taxon>Pleurocapsales</taxon>
        <taxon>Hyellaceae</taxon>
        <taxon>Hyella</taxon>
    </lineage>
</organism>
<accession>A0A563VTT5</accession>
<gene>
    <name evidence="2" type="ORF">H1P_290027</name>
</gene>
<dbReference type="Proteomes" id="UP000320055">
    <property type="component" value="Unassembled WGS sequence"/>
</dbReference>
<keyword evidence="3" id="KW-1185">Reference proteome</keyword>
<dbReference type="RefSeq" id="WP_222426954.1">
    <property type="nucleotide sequence ID" value="NZ_LR213789.1"/>
</dbReference>
<proteinExistence type="predicted"/>